<organism evidence="1 2">
    <name type="scientific">Smittium culicis</name>
    <dbReference type="NCBI Taxonomy" id="133412"/>
    <lineage>
        <taxon>Eukaryota</taxon>
        <taxon>Fungi</taxon>
        <taxon>Fungi incertae sedis</taxon>
        <taxon>Zoopagomycota</taxon>
        <taxon>Kickxellomycotina</taxon>
        <taxon>Harpellomycetes</taxon>
        <taxon>Harpellales</taxon>
        <taxon>Legeriomycetaceae</taxon>
        <taxon>Smittium</taxon>
    </lineage>
</organism>
<proteinExistence type="predicted"/>
<evidence type="ECO:0000313" key="2">
    <source>
        <dbReference type="Proteomes" id="UP000187283"/>
    </source>
</evidence>
<dbReference type="Proteomes" id="UP000187283">
    <property type="component" value="Unassembled WGS sequence"/>
</dbReference>
<reference evidence="1 2" key="1">
    <citation type="submission" date="2017-01" db="EMBL/GenBank/DDBJ databases">
        <authorList>
            <person name="Mah S.A."/>
            <person name="Swanson W.J."/>
            <person name="Moy G.W."/>
            <person name="Vacquier V.D."/>
        </authorList>
    </citation>
    <scope>NUCLEOTIDE SEQUENCE [LARGE SCALE GENOMIC DNA]</scope>
    <source>
        <strain evidence="1 2">GSMNP</strain>
    </source>
</reference>
<dbReference type="EMBL" id="LSSN01001149">
    <property type="protein sequence ID" value="OMJ20808.1"/>
    <property type="molecule type" value="Genomic_DNA"/>
</dbReference>
<protein>
    <submittedName>
        <fullName evidence="1">Uncharacterized protein</fullName>
    </submittedName>
</protein>
<sequence length="71" mass="8122">MGGGGTPFILGYKINEFNIDDDIIIEEILSQIGDIQSCFEIDTKRKILILKFKDEASKNKVKSKEIKFEKK</sequence>
<evidence type="ECO:0000313" key="1">
    <source>
        <dbReference type="EMBL" id="OMJ20808.1"/>
    </source>
</evidence>
<name>A0A1R1Y1M8_9FUNG</name>
<accession>A0A1R1Y1M8</accession>
<gene>
    <name evidence="1" type="ORF">AYI70_g3873</name>
</gene>
<keyword evidence="2" id="KW-1185">Reference proteome</keyword>
<dbReference type="AlphaFoldDB" id="A0A1R1Y1M8"/>
<comment type="caution">
    <text evidence="1">The sequence shown here is derived from an EMBL/GenBank/DDBJ whole genome shotgun (WGS) entry which is preliminary data.</text>
</comment>